<accession>A0A1Z5IAK0</accession>
<evidence type="ECO:0000256" key="9">
    <source>
        <dbReference type="ARBA" id="ARBA00032024"/>
    </source>
</evidence>
<dbReference type="GO" id="GO:0015940">
    <property type="term" value="P:pantothenate biosynthetic process"/>
    <property type="evidence" value="ECO:0007669"/>
    <property type="project" value="UniProtKB-UniPathway"/>
</dbReference>
<evidence type="ECO:0000256" key="4">
    <source>
        <dbReference type="ARBA" id="ARBA00013014"/>
    </source>
</evidence>
<comment type="similarity">
    <text evidence="3 11">Belongs to the ketopantoate reductase family.</text>
</comment>
<dbReference type="InterPro" id="IPR013752">
    <property type="entry name" value="KPA_reductase"/>
</dbReference>
<dbReference type="InterPro" id="IPR013328">
    <property type="entry name" value="6PGD_dom2"/>
</dbReference>
<feature type="domain" description="Ketopantoate reductase C-terminal" evidence="13">
    <location>
        <begin position="183"/>
        <end position="308"/>
    </location>
</feature>
<evidence type="ECO:0000256" key="8">
    <source>
        <dbReference type="ARBA" id="ARBA00023002"/>
    </source>
</evidence>
<dbReference type="InterPro" id="IPR050838">
    <property type="entry name" value="Ketopantoate_reductase"/>
</dbReference>
<dbReference type="GO" id="GO:0005737">
    <property type="term" value="C:cytoplasm"/>
    <property type="evidence" value="ECO:0007669"/>
    <property type="project" value="TreeGrafter"/>
</dbReference>
<evidence type="ECO:0000256" key="2">
    <source>
        <dbReference type="ARBA" id="ARBA00004994"/>
    </source>
</evidence>
<comment type="function">
    <text evidence="1 11">Catalyzes the NADPH-dependent reduction of ketopantoate into pantoic acid.</text>
</comment>
<name>A0A1Z5IAK0_9LACO</name>
<evidence type="ECO:0000256" key="5">
    <source>
        <dbReference type="ARBA" id="ARBA00019465"/>
    </source>
</evidence>
<dbReference type="GO" id="GO:0008677">
    <property type="term" value="F:2-dehydropantoate 2-reductase activity"/>
    <property type="evidence" value="ECO:0007669"/>
    <property type="project" value="UniProtKB-EC"/>
</dbReference>
<evidence type="ECO:0000256" key="1">
    <source>
        <dbReference type="ARBA" id="ARBA00002919"/>
    </source>
</evidence>
<feature type="domain" description="Ketopantoate reductase N-terminal" evidence="12">
    <location>
        <begin position="5"/>
        <end position="145"/>
    </location>
</feature>
<keyword evidence="6 11" id="KW-0566">Pantothenate biosynthesis</keyword>
<dbReference type="PANTHER" id="PTHR43765">
    <property type="entry name" value="2-DEHYDROPANTOATE 2-REDUCTASE-RELATED"/>
    <property type="match status" value="1"/>
</dbReference>
<keyword evidence="8 11" id="KW-0560">Oxidoreductase</keyword>
<evidence type="ECO:0000259" key="13">
    <source>
        <dbReference type="Pfam" id="PF08546"/>
    </source>
</evidence>
<sequence>MMHYTVLGSGAMGLRFGVLLQETGQQVDFVDDWDPQVEAIKKQGGVYVTRDGQNRHLVNINISYPEDYTGKPDAYIIMCKQMGLQEMLTRCAHFFQEGQYAITLMNGMGHIEKINQYFDPKYVIAGTAMIGTVLTKPGEVDFIGKKHAGSLHLVNQTEKPDDFTHKVIDEWDAAGTNPGLTTNFIGTLLTKVIYNSVVNTLSSMFRLRQGQFISADVAPTLVDKLVKEAYEVFDAAGIKPIQTKEEATELIYHETRDLTPNHYSSMFQDIRKNRPTEVDYINGYLYDLGQKNGYNAVTHDFLRDVVHLAEHANNILNAK</sequence>
<keyword evidence="7 11" id="KW-0521">NADP</keyword>
<dbReference type="PANTHER" id="PTHR43765:SF2">
    <property type="entry name" value="2-DEHYDROPANTOATE 2-REDUCTASE"/>
    <property type="match status" value="1"/>
</dbReference>
<dbReference type="Gene3D" id="1.10.1040.10">
    <property type="entry name" value="N-(1-d-carboxylethyl)-l-norvaline Dehydrogenase, domain 2"/>
    <property type="match status" value="1"/>
</dbReference>
<evidence type="ECO:0000256" key="6">
    <source>
        <dbReference type="ARBA" id="ARBA00022655"/>
    </source>
</evidence>
<dbReference type="NCBIfam" id="TIGR00745">
    <property type="entry name" value="apbA_panE"/>
    <property type="match status" value="1"/>
</dbReference>
<comment type="catalytic activity">
    <reaction evidence="10 11">
        <text>(R)-pantoate + NADP(+) = 2-dehydropantoate + NADPH + H(+)</text>
        <dbReference type="Rhea" id="RHEA:16233"/>
        <dbReference type="ChEBI" id="CHEBI:11561"/>
        <dbReference type="ChEBI" id="CHEBI:15378"/>
        <dbReference type="ChEBI" id="CHEBI:15980"/>
        <dbReference type="ChEBI" id="CHEBI:57783"/>
        <dbReference type="ChEBI" id="CHEBI:58349"/>
        <dbReference type="EC" id="1.1.1.169"/>
    </reaction>
</comment>
<evidence type="ECO:0000256" key="7">
    <source>
        <dbReference type="ARBA" id="ARBA00022857"/>
    </source>
</evidence>
<reference evidence="14 15" key="1">
    <citation type="submission" date="2015-11" db="EMBL/GenBank/DDBJ databases">
        <title>Draft genome sequences of new species of the genus Lactobacillus isolated from orchardgrass silage.</title>
        <authorList>
            <person name="Tohno M."/>
            <person name="Tanizawa Y."/>
            <person name="Arita M."/>
        </authorList>
    </citation>
    <scope>NUCLEOTIDE SEQUENCE [LARGE SCALE GENOMIC DNA]</scope>
    <source>
        <strain evidence="14 15">IWT30</strain>
    </source>
</reference>
<comment type="pathway">
    <text evidence="2 11">Cofactor biosynthesis; (R)-pantothenate biosynthesis; (R)-pantoate from 3-methyl-2-oxobutanoate: step 2/2.</text>
</comment>
<dbReference type="Gene3D" id="3.40.50.720">
    <property type="entry name" value="NAD(P)-binding Rossmann-like Domain"/>
    <property type="match status" value="1"/>
</dbReference>
<dbReference type="EC" id="1.1.1.169" evidence="4 11"/>
<proteinExistence type="inferred from homology"/>
<gene>
    <name evidence="14" type="primary">apbA_2</name>
    <name evidence="14" type="ORF">IWT30_00708</name>
</gene>
<dbReference type="InterPro" id="IPR008927">
    <property type="entry name" value="6-PGluconate_DH-like_C_sf"/>
</dbReference>
<dbReference type="UniPathway" id="UPA00028">
    <property type="reaction ID" value="UER00004"/>
</dbReference>
<dbReference type="AlphaFoldDB" id="A0A1Z5IAK0"/>
<protein>
    <recommendedName>
        <fullName evidence="5 11">2-dehydropantoate 2-reductase</fullName>
        <ecNumber evidence="4 11">1.1.1.169</ecNumber>
    </recommendedName>
    <alternativeName>
        <fullName evidence="9 11">Ketopantoate reductase</fullName>
    </alternativeName>
</protein>
<evidence type="ECO:0000256" key="10">
    <source>
        <dbReference type="ARBA" id="ARBA00048793"/>
    </source>
</evidence>
<dbReference type="EMBL" id="BCMF01000003">
    <property type="protein sequence ID" value="GAW98749.1"/>
    <property type="molecule type" value="Genomic_DNA"/>
</dbReference>
<keyword evidence="15" id="KW-1185">Reference proteome</keyword>
<evidence type="ECO:0000256" key="3">
    <source>
        <dbReference type="ARBA" id="ARBA00007870"/>
    </source>
</evidence>
<dbReference type="InterPro" id="IPR013332">
    <property type="entry name" value="KPR_N"/>
</dbReference>
<dbReference type="InterPro" id="IPR003710">
    <property type="entry name" value="ApbA"/>
</dbReference>
<evidence type="ECO:0000313" key="15">
    <source>
        <dbReference type="Proteomes" id="UP000198374"/>
    </source>
</evidence>
<evidence type="ECO:0000259" key="12">
    <source>
        <dbReference type="Pfam" id="PF02558"/>
    </source>
</evidence>
<dbReference type="Pfam" id="PF02558">
    <property type="entry name" value="ApbA"/>
    <property type="match status" value="1"/>
</dbReference>
<evidence type="ECO:0000313" key="14">
    <source>
        <dbReference type="EMBL" id="GAW98749.1"/>
    </source>
</evidence>
<evidence type="ECO:0000256" key="11">
    <source>
        <dbReference type="RuleBase" id="RU362068"/>
    </source>
</evidence>
<dbReference type="Pfam" id="PF08546">
    <property type="entry name" value="ApbA_C"/>
    <property type="match status" value="1"/>
</dbReference>
<dbReference type="Proteomes" id="UP000198374">
    <property type="component" value="Unassembled WGS sequence"/>
</dbReference>
<comment type="caution">
    <text evidence="14">The sequence shown here is derived from an EMBL/GenBank/DDBJ whole genome shotgun (WGS) entry which is preliminary data.</text>
</comment>
<dbReference type="InterPro" id="IPR036291">
    <property type="entry name" value="NAD(P)-bd_dom_sf"/>
</dbReference>
<organism evidence="14 15">
    <name type="scientific">Secundilactobacillus mixtipabuli</name>
    <dbReference type="NCBI Taxonomy" id="1435342"/>
    <lineage>
        <taxon>Bacteria</taxon>
        <taxon>Bacillati</taxon>
        <taxon>Bacillota</taxon>
        <taxon>Bacilli</taxon>
        <taxon>Lactobacillales</taxon>
        <taxon>Lactobacillaceae</taxon>
        <taxon>Secundilactobacillus</taxon>
    </lineage>
</organism>
<dbReference type="GO" id="GO:0050661">
    <property type="term" value="F:NADP binding"/>
    <property type="evidence" value="ECO:0007669"/>
    <property type="project" value="TreeGrafter"/>
</dbReference>
<dbReference type="SUPFAM" id="SSF51735">
    <property type="entry name" value="NAD(P)-binding Rossmann-fold domains"/>
    <property type="match status" value="1"/>
</dbReference>
<dbReference type="SUPFAM" id="SSF48179">
    <property type="entry name" value="6-phosphogluconate dehydrogenase C-terminal domain-like"/>
    <property type="match status" value="1"/>
</dbReference>